<dbReference type="PANTHER" id="PTHR21654">
    <property type="entry name" value="FI21293P1"/>
    <property type="match status" value="1"/>
</dbReference>
<organism evidence="8 9">
    <name type="scientific">Rhododendron williamsianum</name>
    <dbReference type="NCBI Taxonomy" id="262921"/>
    <lineage>
        <taxon>Eukaryota</taxon>
        <taxon>Viridiplantae</taxon>
        <taxon>Streptophyta</taxon>
        <taxon>Embryophyta</taxon>
        <taxon>Tracheophyta</taxon>
        <taxon>Spermatophyta</taxon>
        <taxon>Magnoliopsida</taxon>
        <taxon>eudicotyledons</taxon>
        <taxon>Gunneridae</taxon>
        <taxon>Pentapetalae</taxon>
        <taxon>asterids</taxon>
        <taxon>Ericales</taxon>
        <taxon>Ericaceae</taxon>
        <taxon>Ericoideae</taxon>
        <taxon>Rhodoreae</taxon>
        <taxon>Rhododendron</taxon>
    </lineage>
</organism>
<dbReference type="Pfam" id="PF26214">
    <property type="entry name" value="Ubiquitin_GT-1"/>
    <property type="match status" value="2"/>
</dbReference>
<comment type="subcellular location">
    <subcellularLocation>
        <location evidence="1">Nucleus</location>
    </subcellularLocation>
</comment>
<feature type="region of interest" description="Disordered" evidence="6">
    <location>
        <begin position="23"/>
        <end position="42"/>
    </location>
</feature>
<keyword evidence="3" id="KW-0238">DNA-binding</keyword>
<gene>
    <name evidence="8" type="ORF">C3L33_01678</name>
</gene>
<evidence type="ECO:0000313" key="9">
    <source>
        <dbReference type="Proteomes" id="UP000428333"/>
    </source>
</evidence>
<comment type="caution">
    <text evidence="8">The sequence shown here is derived from an EMBL/GenBank/DDBJ whole genome shotgun (WGS) entry which is preliminary data.</text>
</comment>
<keyword evidence="4" id="KW-0804">Transcription</keyword>
<evidence type="ECO:0000256" key="1">
    <source>
        <dbReference type="ARBA" id="ARBA00004123"/>
    </source>
</evidence>
<dbReference type="InterPro" id="IPR044822">
    <property type="entry name" value="Myb_DNA-bind_4"/>
</dbReference>
<dbReference type="Proteomes" id="UP000428333">
    <property type="component" value="Linkage Group LG01"/>
</dbReference>
<dbReference type="PROSITE" id="PS50090">
    <property type="entry name" value="MYB_LIKE"/>
    <property type="match status" value="1"/>
</dbReference>
<dbReference type="PANTHER" id="PTHR21654:SF84">
    <property type="entry name" value="SI:DKEY-66I24.7"/>
    <property type="match status" value="1"/>
</dbReference>
<reference evidence="8 9" key="1">
    <citation type="journal article" date="2019" name="Genome Biol. Evol.">
        <title>The Rhododendron genome and chromosomal organization provide insight into shared whole-genome duplications across the heath family (Ericaceae).</title>
        <authorList>
            <person name="Soza V.L."/>
            <person name="Lindsley D."/>
            <person name="Waalkes A."/>
            <person name="Ramage E."/>
            <person name="Patwardhan R.P."/>
            <person name="Burton J.N."/>
            <person name="Adey A."/>
            <person name="Kumar A."/>
            <person name="Qiu R."/>
            <person name="Shendure J."/>
            <person name="Hall B."/>
        </authorList>
    </citation>
    <scope>NUCLEOTIDE SEQUENCE [LARGE SCALE GENOMIC DNA]</scope>
    <source>
        <strain evidence="8">RSF 1966-606</strain>
    </source>
</reference>
<dbReference type="Pfam" id="PF13837">
    <property type="entry name" value="Myb_DNA-bind_4"/>
    <property type="match status" value="1"/>
</dbReference>
<keyword evidence="9" id="KW-1185">Reference proteome</keyword>
<evidence type="ECO:0000256" key="2">
    <source>
        <dbReference type="ARBA" id="ARBA00023015"/>
    </source>
</evidence>
<dbReference type="SMART" id="SM00717">
    <property type="entry name" value="SANT"/>
    <property type="match status" value="1"/>
</dbReference>
<evidence type="ECO:0000256" key="5">
    <source>
        <dbReference type="ARBA" id="ARBA00023242"/>
    </source>
</evidence>
<protein>
    <recommendedName>
        <fullName evidence="7">Myb-like domain-containing protein</fullName>
    </recommendedName>
</protein>
<dbReference type="GO" id="GO:0005634">
    <property type="term" value="C:nucleus"/>
    <property type="evidence" value="ECO:0007669"/>
    <property type="project" value="UniProtKB-SubCell"/>
</dbReference>
<keyword evidence="2" id="KW-0805">Transcription regulation</keyword>
<dbReference type="GO" id="GO:0003677">
    <property type="term" value="F:DNA binding"/>
    <property type="evidence" value="ECO:0007669"/>
    <property type="project" value="UniProtKB-KW"/>
</dbReference>
<dbReference type="CDD" id="cd12203">
    <property type="entry name" value="GT1"/>
    <property type="match status" value="1"/>
</dbReference>
<feature type="non-terminal residue" evidence="8">
    <location>
        <position position="1"/>
    </location>
</feature>
<keyword evidence="5" id="KW-0539">Nucleus</keyword>
<proteinExistence type="predicted"/>
<sequence>MYLSEKPRPIDFYKGERDMVIEVSSNGDLPPHHHHHHHLQPPHQQIILNESSGGEDQSEVKAPKKRAETWVQEETRFLISFRREVDGQFNTSKSNRHLWEGISAKMREKGFDRTASMCTDKWRNLLKEFKKASKHQDRSSSSGAASAKMSYYKELEELLRDRAKNGGGGYKSPTSSSKVDMYIQFSDKGLEDGDIPFGPVEGKSIGNLPKGDGEGFVGPETQTYGLCLPKPLGCPFVSNSHDLIPLLDVMFLHVLVHQYICYTIAITSLKFYAGVRSTVNLERALDHDGDPLAITTADAVAASGVPPWNWRETPGNVGESHSGYGGRVIIVKWGEHTRRIGIDGTADAIKEAIKSAFRLRTKRAFWLEDEDNVIRSLDRNMPLGNYTLQLDEGISIKVCIYDEPDRMGMEVRTEDKTLYTEDEFRDFLTRNGFTGLREINGYRTYDNLDDLRPGAMYHGVRLLGD</sequence>
<name>A0A6A4M757_9ERIC</name>
<feature type="domain" description="Myb-like" evidence="7">
    <location>
        <begin position="62"/>
        <end position="126"/>
    </location>
</feature>
<dbReference type="InterPro" id="IPR058943">
    <property type="entry name" value="GT-1/4_C"/>
</dbReference>
<dbReference type="EMBL" id="QEFC01000092">
    <property type="protein sequence ID" value="KAE9466415.1"/>
    <property type="molecule type" value="Genomic_DNA"/>
</dbReference>
<dbReference type="AlphaFoldDB" id="A0A6A4M757"/>
<evidence type="ECO:0000313" key="8">
    <source>
        <dbReference type="EMBL" id="KAE9466415.1"/>
    </source>
</evidence>
<evidence type="ECO:0000256" key="6">
    <source>
        <dbReference type="SAM" id="MobiDB-lite"/>
    </source>
</evidence>
<dbReference type="GO" id="GO:0006355">
    <property type="term" value="P:regulation of DNA-templated transcription"/>
    <property type="evidence" value="ECO:0007669"/>
    <property type="project" value="UniProtKB-ARBA"/>
</dbReference>
<evidence type="ECO:0000259" key="7">
    <source>
        <dbReference type="PROSITE" id="PS50090"/>
    </source>
</evidence>
<evidence type="ECO:0000256" key="3">
    <source>
        <dbReference type="ARBA" id="ARBA00023125"/>
    </source>
</evidence>
<dbReference type="Gene3D" id="1.10.10.60">
    <property type="entry name" value="Homeodomain-like"/>
    <property type="match status" value="1"/>
</dbReference>
<dbReference type="OrthoDB" id="691673at2759"/>
<dbReference type="InterPro" id="IPR001005">
    <property type="entry name" value="SANT/Myb"/>
</dbReference>
<evidence type="ECO:0000256" key="4">
    <source>
        <dbReference type="ARBA" id="ARBA00023163"/>
    </source>
</evidence>
<accession>A0A6A4M757</accession>